<evidence type="ECO:0000256" key="2">
    <source>
        <dbReference type="SAM" id="MobiDB-lite"/>
    </source>
</evidence>
<feature type="domain" description="Glycosyl transferase family 1" evidence="3">
    <location>
        <begin position="227"/>
        <end position="386"/>
    </location>
</feature>
<dbReference type="Proteomes" id="UP001515480">
    <property type="component" value="Unassembled WGS sequence"/>
</dbReference>
<feature type="region of interest" description="Disordered" evidence="2">
    <location>
        <begin position="1"/>
        <end position="24"/>
    </location>
</feature>
<organism evidence="4 5">
    <name type="scientific">Prymnesium parvum</name>
    <name type="common">Toxic golden alga</name>
    <dbReference type="NCBI Taxonomy" id="97485"/>
    <lineage>
        <taxon>Eukaryota</taxon>
        <taxon>Haptista</taxon>
        <taxon>Haptophyta</taxon>
        <taxon>Prymnesiophyceae</taxon>
        <taxon>Prymnesiales</taxon>
        <taxon>Prymnesiaceae</taxon>
        <taxon>Prymnesium</taxon>
    </lineage>
</organism>
<protein>
    <recommendedName>
        <fullName evidence="3">Glycosyl transferase family 1 domain-containing protein</fullName>
    </recommendedName>
</protein>
<dbReference type="PANTHER" id="PTHR12526:SF630">
    <property type="entry name" value="GLYCOSYLTRANSFERASE"/>
    <property type="match status" value="1"/>
</dbReference>
<dbReference type="InterPro" id="IPR001296">
    <property type="entry name" value="Glyco_trans_1"/>
</dbReference>
<feature type="compositionally biased region" description="Polar residues" evidence="2">
    <location>
        <begin position="1"/>
        <end position="23"/>
    </location>
</feature>
<dbReference type="PANTHER" id="PTHR12526">
    <property type="entry name" value="GLYCOSYLTRANSFERASE"/>
    <property type="match status" value="1"/>
</dbReference>
<dbReference type="AlphaFoldDB" id="A0AB34JJ74"/>
<accession>A0AB34JJ74</accession>
<evidence type="ECO:0000259" key="3">
    <source>
        <dbReference type="Pfam" id="PF00534"/>
    </source>
</evidence>
<evidence type="ECO:0000313" key="5">
    <source>
        <dbReference type="Proteomes" id="UP001515480"/>
    </source>
</evidence>
<dbReference type="GO" id="GO:0016757">
    <property type="term" value="F:glycosyltransferase activity"/>
    <property type="evidence" value="ECO:0007669"/>
    <property type="project" value="UniProtKB-KW"/>
</dbReference>
<keyword evidence="1" id="KW-0328">Glycosyltransferase</keyword>
<name>A0AB34JJ74_PRYPA</name>
<reference evidence="4 5" key="1">
    <citation type="journal article" date="2024" name="Science">
        <title>Giant polyketide synthase enzymes in the biosynthesis of giant marine polyether toxins.</title>
        <authorList>
            <person name="Fallon T.R."/>
            <person name="Shende V.V."/>
            <person name="Wierzbicki I.H."/>
            <person name="Pendleton A.L."/>
            <person name="Watervoot N.F."/>
            <person name="Auber R.P."/>
            <person name="Gonzalez D.J."/>
            <person name="Wisecaver J.H."/>
            <person name="Moore B.S."/>
        </authorList>
    </citation>
    <scope>NUCLEOTIDE SEQUENCE [LARGE SCALE GENOMIC DNA]</scope>
    <source>
        <strain evidence="4 5">12B1</strain>
    </source>
</reference>
<gene>
    <name evidence="4" type="ORF">AB1Y20_022322</name>
</gene>
<dbReference type="SUPFAM" id="SSF53756">
    <property type="entry name" value="UDP-Glycosyltransferase/glycogen phosphorylase"/>
    <property type="match status" value="1"/>
</dbReference>
<sequence length="414" mass="44694">MGCAASASSTRSAPLPSKNSTSAPAMASTDKLNILLQEDLTIRGGAQLWLMNCGSRMRDAGHAVTFLLPSESLLIPDIQAMEGVTLETYDAAKIAEDPQAFKQQFTSLLVPAQVCVTLVRQKRGGFQNVAFMGQCISDANLRTFLIAKTGTPDPTYETSFYGGPLLAKGQCCVITIAQYTKDFIVENMGVPANLITNVYNGTDTAKFKRTAEMAQVARERYPCATPPNAFVVGCIGSYEERKAQSLLLKAAKKLVETGRLPNIHCLFVGEGPDRDMLDALIDELGLREHVTLAEFTKEPFYVFERCDVIALPSTGKEGLPNVLLEALAMEKPCIATAKYGMPEVVVDGVTGYTFPSGDVDALADAIVKIGGVSAEEQAKMAQKGKEMVFAEHDKVKQFEKILTIIKEKAMAAVA</sequence>
<evidence type="ECO:0000313" key="4">
    <source>
        <dbReference type="EMBL" id="KAL1520756.1"/>
    </source>
</evidence>
<dbReference type="Pfam" id="PF00534">
    <property type="entry name" value="Glycos_transf_1"/>
    <property type="match status" value="1"/>
</dbReference>
<dbReference type="Gene3D" id="3.40.50.2000">
    <property type="entry name" value="Glycogen Phosphorylase B"/>
    <property type="match status" value="2"/>
</dbReference>
<comment type="caution">
    <text evidence="4">The sequence shown here is derived from an EMBL/GenBank/DDBJ whole genome shotgun (WGS) entry which is preliminary data.</text>
</comment>
<dbReference type="CDD" id="cd03801">
    <property type="entry name" value="GT4_PimA-like"/>
    <property type="match status" value="1"/>
</dbReference>
<evidence type="ECO:0000256" key="1">
    <source>
        <dbReference type="ARBA" id="ARBA00022676"/>
    </source>
</evidence>
<keyword evidence="1" id="KW-0808">Transferase</keyword>
<proteinExistence type="predicted"/>
<keyword evidence="5" id="KW-1185">Reference proteome</keyword>
<dbReference type="EMBL" id="JBGBPQ010000008">
    <property type="protein sequence ID" value="KAL1520756.1"/>
    <property type="molecule type" value="Genomic_DNA"/>
</dbReference>